<sequence length="249" mass="28090">MDANLHHGHWNPPGTRKTEPEARILLSTLSCSGFWMVSPKHVPTFYSSKGRGSTIDLVWANFLGSKLVSRQTHPTYHWRQPFWSELDGPKQEQITAKLRTMAAEAHTDPTVQVERLTSFLIQVQRELGRRVQSNQAKAKPWWCCRTLDPVLREHSLKRRSWRRLLEDPAAGDLYQVLCFLSKSAGGEVLPLRDSGGTLVHDKLKQAELLFRGTSVTNVAIDLSDVPADLPGRFVSYPPVSMKEVASAIR</sequence>
<dbReference type="OrthoDB" id="3044497at2759"/>
<dbReference type="Gene3D" id="3.60.10.10">
    <property type="entry name" value="Endonuclease/exonuclease/phosphatase"/>
    <property type="match status" value="1"/>
</dbReference>
<accession>A0A2N5V4C7</accession>
<organism evidence="2 3">
    <name type="scientific">Puccinia coronata f. sp. avenae</name>
    <dbReference type="NCBI Taxonomy" id="200324"/>
    <lineage>
        <taxon>Eukaryota</taxon>
        <taxon>Fungi</taxon>
        <taxon>Dikarya</taxon>
        <taxon>Basidiomycota</taxon>
        <taxon>Pucciniomycotina</taxon>
        <taxon>Pucciniomycetes</taxon>
        <taxon>Pucciniales</taxon>
        <taxon>Pucciniaceae</taxon>
        <taxon>Puccinia</taxon>
    </lineage>
</organism>
<dbReference type="GO" id="GO:0003824">
    <property type="term" value="F:catalytic activity"/>
    <property type="evidence" value="ECO:0007669"/>
    <property type="project" value="InterPro"/>
</dbReference>
<gene>
    <name evidence="2" type="ORF">PCANC_10797</name>
</gene>
<dbReference type="EMBL" id="PGCJ01000133">
    <property type="protein sequence ID" value="PLW44843.1"/>
    <property type="molecule type" value="Genomic_DNA"/>
</dbReference>
<dbReference type="Proteomes" id="UP000235388">
    <property type="component" value="Unassembled WGS sequence"/>
</dbReference>
<dbReference type="InterPro" id="IPR005135">
    <property type="entry name" value="Endo/exonuclease/phosphatase"/>
</dbReference>
<feature type="domain" description="Endonuclease/exonuclease/phosphatase" evidence="1">
    <location>
        <begin position="1"/>
        <end position="62"/>
    </location>
</feature>
<dbReference type="InterPro" id="IPR036691">
    <property type="entry name" value="Endo/exonu/phosph_ase_sf"/>
</dbReference>
<evidence type="ECO:0000259" key="1">
    <source>
        <dbReference type="Pfam" id="PF14529"/>
    </source>
</evidence>
<comment type="caution">
    <text evidence="2">The sequence shown here is derived from an EMBL/GenBank/DDBJ whole genome shotgun (WGS) entry which is preliminary data.</text>
</comment>
<reference evidence="2 3" key="1">
    <citation type="submission" date="2017-11" db="EMBL/GenBank/DDBJ databases">
        <title>De novo assembly and phasing of dikaryotic genomes from two isolates of Puccinia coronata f. sp. avenae, the causal agent of oat crown rust.</title>
        <authorList>
            <person name="Miller M.E."/>
            <person name="Zhang Y."/>
            <person name="Omidvar V."/>
            <person name="Sperschneider J."/>
            <person name="Schwessinger B."/>
            <person name="Raley C."/>
            <person name="Palmer J.M."/>
            <person name="Garnica D."/>
            <person name="Upadhyaya N."/>
            <person name="Rathjen J."/>
            <person name="Taylor J.M."/>
            <person name="Park R.F."/>
            <person name="Dodds P.N."/>
            <person name="Hirsch C.D."/>
            <person name="Kianian S.F."/>
            <person name="Figueroa M."/>
        </authorList>
    </citation>
    <scope>NUCLEOTIDE SEQUENCE [LARGE SCALE GENOMIC DNA]</scope>
    <source>
        <strain evidence="2">12NC29</strain>
    </source>
</reference>
<dbReference type="SUPFAM" id="SSF56219">
    <property type="entry name" value="DNase I-like"/>
    <property type="match status" value="1"/>
</dbReference>
<protein>
    <recommendedName>
        <fullName evidence="1">Endonuclease/exonuclease/phosphatase domain-containing protein</fullName>
    </recommendedName>
</protein>
<name>A0A2N5V4C7_9BASI</name>
<dbReference type="AlphaFoldDB" id="A0A2N5V4C7"/>
<proteinExistence type="predicted"/>
<evidence type="ECO:0000313" key="3">
    <source>
        <dbReference type="Proteomes" id="UP000235388"/>
    </source>
</evidence>
<evidence type="ECO:0000313" key="2">
    <source>
        <dbReference type="EMBL" id="PLW44843.1"/>
    </source>
</evidence>
<keyword evidence="3" id="KW-1185">Reference proteome</keyword>
<dbReference type="Pfam" id="PF14529">
    <property type="entry name" value="Exo_endo_phos_2"/>
    <property type="match status" value="1"/>
</dbReference>